<dbReference type="PANTHER" id="PTHR42659:SF2">
    <property type="entry name" value="XANTHINE DEHYDROGENASE SUBUNIT C-RELATED"/>
    <property type="match status" value="1"/>
</dbReference>
<dbReference type="AlphaFoldDB" id="A0A1M6AAR4"/>
<organism evidence="5 6">
    <name type="scientific">Wenxinia saemankumensis</name>
    <dbReference type="NCBI Taxonomy" id="1447782"/>
    <lineage>
        <taxon>Bacteria</taxon>
        <taxon>Pseudomonadati</taxon>
        <taxon>Pseudomonadota</taxon>
        <taxon>Alphaproteobacteria</taxon>
        <taxon>Rhodobacterales</taxon>
        <taxon>Roseobacteraceae</taxon>
        <taxon>Wenxinia</taxon>
    </lineage>
</organism>
<sequence length="263" mass="27177">MYAFEIERPTELSAAVAALKDEGAQALGGGQTLIPSLKQRLAMPEKLVSLSAIDEIKGVTREGDALVVGGGATHGEIAAAAEEAGFRGLAMMARQIGDPAVRNRGTMGGSLANNDPSACYPSMALATGATIVTDRREIAAADFFQGLFATALEEGEIIVRIRIPVPAASSYQKFAQPASRFPLVGVFVARTGEGARVAVTGAGEDGVFRWSEAEEALSAGWSAEAVAGLSHPSEGLISDLHGTPAYRAHLIGVMTRRGVADAA</sequence>
<accession>A0A1M6AAR4</accession>
<name>A0A1M6AAR4_9RHOB</name>
<dbReference type="InterPro" id="IPR002346">
    <property type="entry name" value="Mopterin_DH_FAD-bd"/>
</dbReference>
<dbReference type="Gene3D" id="3.30.43.10">
    <property type="entry name" value="Uridine Diphospho-n-acetylenolpyruvylglucosamine Reductase, domain 2"/>
    <property type="match status" value="1"/>
</dbReference>
<keyword evidence="3" id="KW-0560">Oxidoreductase</keyword>
<dbReference type="Proteomes" id="UP000184292">
    <property type="component" value="Unassembled WGS sequence"/>
</dbReference>
<dbReference type="GO" id="GO:0071949">
    <property type="term" value="F:FAD binding"/>
    <property type="evidence" value="ECO:0007669"/>
    <property type="project" value="InterPro"/>
</dbReference>
<keyword evidence="1" id="KW-0285">Flavoprotein</keyword>
<keyword evidence="6" id="KW-1185">Reference proteome</keyword>
<evidence type="ECO:0000259" key="4">
    <source>
        <dbReference type="PROSITE" id="PS51387"/>
    </source>
</evidence>
<dbReference type="InterPro" id="IPR036683">
    <property type="entry name" value="CO_DH_flav_C_dom_sf"/>
</dbReference>
<dbReference type="InterPro" id="IPR016166">
    <property type="entry name" value="FAD-bd_PCMH"/>
</dbReference>
<dbReference type="STRING" id="1447782.SAMN05444417_0329"/>
<dbReference type="PANTHER" id="PTHR42659">
    <property type="entry name" value="XANTHINE DEHYDROGENASE SUBUNIT C-RELATED"/>
    <property type="match status" value="1"/>
</dbReference>
<dbReference type="Pfam" id="PF00941">
    <property type="entry name" value="FAD_binding_5"/>
    <property type="match status" value="1"/>
</dbReference>
<evidence type="ECO:0000256" key="3">
    <source>
        <dbReference type="ARBA" id="ARBA00023002"/>
    </source>
</evidence>
<dbReference type="SMART" id="SM01092">
    <property type="entry name" value="CO_deh_flav_C"/>
    <property type="match status" value="1"/>
</dbReference>
<dbReference type="PROSITE" id="PS51387">
    <property type="entry name" value="FAD_PCMH"/>
    <property type="match status" value="1"/>
</dbReference>
<proteinExistence type="predicted"/>
<dbReference type="GO" id="GO:0016491">
    <property type="term" value="F:oxidoreductase activity"/>
    <property type="evidence" value="ECO:0007669"/>
    <property type="project" value="UniProtKB-KW"/>
</dbReference>
<feature type="domain" description="FAD-binding PCMH-type" evidence="4">
    <location>
        <begin position="1"/>
        <end position="168"/>
    </location>
</feature>
<gene>
    <name evidence="5" type="ORF">SAMN05444417_0329</name>
</gene>
<dbReference type="SUPFAM" id="SSF55447">
    <property type="entry name" value="CO dehydrogenase flavoprotein C-terminal domain-like"/>
    <property type="match status" value="1"/>
</dbReference>
<protein>
    <submittedName>
        <fullName evidence="5">Carbon-monoxide dehydrogenase medium subunit</fullName>
    </submittedName>
</protein>
<dbReference type="OrthoDB" id="9793944at2"/>
<dbReference type="InterPro" id="IPR036318">
    <property type="entry name" value="FAD-bd_PCMH-like_sf"/>
</dbReference>
<dbReference type="InterPro" id="IPR005107">
    <property type="entry name" value="CO_DH_flav_C"/>
</dbReference>
<dbReference type="InterPro" id="IPR016167">
    <property type="entry name" value="FAD-bd_PCMH_sub1"/>
</dbReference>
<dbReference type="InterPro" id="IPR016169">
    <property type="entry name" value="FAD-bd_PCMH_sub2"/>
</dbReference>
<reference evidence="5 6" key="1">
    <citation type="submission" date="2016-11" db="EMBL/GenBank/DDBJ databases">
        <authorList>
            <person name="Jaros S."/>
            <person name="Januszkiewicz K."/>
            <person name="Wedrychowicz H."/>
        </authorList>
    </citation>
    <scope>NUCLEOTIDE SEQUENCE [LARGE SCALE GENOMIC DNA]</scope>
    <source>
        <strain evidence="5 6">DSM 100565</strain>
    </source>
</reference>
<evidence type="ECO:0000256" key="1">
    <source>
        <dbReference type="ARBA" id="ARBA00022630"/>
    </source>
</evidence>
<dbReference type="RefSeq" id="WP_073325948.1">
    <property type="nucleotide sequence ID" value="NZ_FQYO01000001.1"/>
</dbReference>
<evidence type="ECO:0000256" key="2">
    <source>
        <dbReference type="ARBA" id="ARBA00022827"/>
    </source>
</evidence>
<evidence type="ECO:0000313" key="5">
    <source>
        <dbReference type="EMBL" id="SHI33540.1"/>
    </source>
</evidence>
<evidence type="ECO:0000313" key="6">
    <source>
        <dbReference type="Proteomes" id="UP000184292"/>
    </source>
</evidence>
<dbReference type="Gene3D" id="3.30.465.10">
    <property type="match status" value="1"/>
</dbReference>
<dbReference type="SUPFAM" id="SSF56176">
    <property type="entry name" value="FAD-binding/transporter-associated domain-like"/>
    <property type="match status" value="1"/>
</dbReference>
<dbReference type="Gene3D" id="3.30.390.50">
    <property type="entry name" value="CO dehydrogenase flavoprotein, C-terminal domain"/>
    <property type="match status" value="1"/>
</dbReference>
<dbReference type="InterPro" id="IPR051312">
    <property type="entry name" value="Diverse_Substr_Oxidored"/>
</dbReference>
<keyword evidence="2" id="KW-0274">FAD</keyword>
<dbReference type="EMBL" id="FQYO01000001">
    <property type="protein sequence ID" value="SHI33540.1"/>
    <property type="molecule type" value="Genomic_DNA"/>
</dbReference>